<dbReference type="EMBL" id="CM026421">
    <property type="protein sequence ID" value="KAG0590215.1"/>
    <property type="molecule type" value="Genomic_DNA"/>
</dbReference>
<evidence type="ECO:0000256" key="1">
    <source>
        <dbReference type="SAM" id="SignalP"/>
    </source>
</evidence>
<protein>
    <submittedName>
        <fullName evidence="2">Uncharacterized protein</fullName>
    </submittedName>
</protein>
<feature type="signal peptide" evidence="1">
    <location>
        <begin position="1"/>
        <end position="20"/>
    </location>
</feature>
<evidence type="ECO:0000313" key="3">
    <source>
        <dbReference type="Proteomes" id="UP000822688"/>
    </source>
</evidence>
<keyword evidence="3" id="KW-1185">Reference proteome</keyword>
<proteinExistence type="predicted"/>
<name>A0A8T0J3U7_CERPU</name>
<sequence length="64" mass="7226">MLSIPLQLLLPSVCMHGVHLQVATILDSESSTQQYSLETYLFNPEALGPIHFCEYLGDSERLLY</sequence>
<accession>A0A8T0J3U7</accession>
<comment type="caution">
    <text evidence="2">The sequence shown here is derived from an EMBL/GenBank/DDBJ whole genome shotgun (WGS) entry which is preliminary data.</text>
</comment>
<feature type="chain" id="PRO_5035946247" evidence="1">
    <location>
        <begin position="21"/>
        <end position="64"/>
    </location>
</feature>
<dbReference type="Proteomes" id="UP000822688">
    <property type="component" value="Chromosome 1"/>
</dbReference>
<gene>
    <name evidence="2" type="ORF">KC19_1G081900</name>
</gene>
<reference evidence="2" key="1">
    <citation type="submission" date="2020-06" db="EMBL/GenBank/DDBJ databases">
        <title>WGS assembly of Ceratodon purpureus strain R40.</title>
        <authorList>
            <person name="Carey S.B."/>
            <person name="Jenkins J."/>
            <person name="Shu S."/>
            <person name="Lovell J.T."/>
            <person name="Sreedasyam A."/>
            <person name="Maumus F."/>
            <person name="Tiley G.P."/>
            <person name="Fernandez-Pozo N."/>
            <person name="Barry K."/>
            <person name="Chen C."/>
            <person name="Wang M."/>
            <person name="Lipzen A."/>
            <person name="Daum C."/>
            <person name="Saski C.A."/>
            <person name="Payton A.C."/>
            <person name="Mcbreen J.C."/>
            <person name="Conrad R.E."/>
            <person name="Kollar L.M."/>
            <person name="Olsson S."/>
            <person name="Huttunen S."/>
            <person name="Landis J.B."/>
            <person name="Wickett N.J."/>
            <person name="Johnson M.G."/>
            <person name="Rensing S.A."/>
            <person name="Grimwood J."/>
            <person name="Schmutz J."/>
            <person name="Mcdaniel S.F."/>
        </authorList>
    </citation>
    <scope>NUCLEOTIDE SEQUENCE</scope>
    <source>
        <strain evidence="2">R40</strain>
    </source>
</reference>
<dbReference type="AlphaFoldDB" id="A0A8T0J3U7"/>
<organism evidence="2 3">
    <name type="scientific">Ceratodon purpureus</name>
    <name type="common">Fire moss</name>
    <name type="synonym">Dicranum purpureum</name>
    <dbReference type="NCBI Taxonomy" id="3225"/>
    <lineage>
        <taxon>Eukaryota</taxon>
        <taxon>Viridiplantae</taxon>
        <taxon>Streptophyta</taxon>
        <taxon>Embryophyta</taxon>
        <taxon>Bryophyta</taxon>
        <taxon>Bryophytina</taxon>
        <taxon>Bryopsida</taxon>
        <taxon>Dicranidae</taxon>
        <taxon>Pseudoditrichales</taxon>
        <taxon>Ditrichaceae</taxon>
        <taxon>Ceratodon</taxon>
    </lineage>
</organism>
<keyword evidence="1" id="KW-0732">Signal</keyword>
<evidence type="ECO:0000313" key="2">
    <source>
        <dbReference type="EMBL" id="KAG0590215.1"/>
    </source>
</evidence>